<dbReference type="InterPro" id="IPR052373">
    <property type="entry name" value="Gamma-glu_amide_hydrolase"/>
</dbReference>
<dbReference type="SUPFAM" id="SSF56235">
    <property type="entry name" value="N-terminal nucleophile aminohydrolases (Ntn hydrolases)"/>
    <property type="match status" value="1"/>
</dbReference>
<dbReference type="PANTHER" id="PTHR43187">
    <property type="entry name" value="GLUTAMINE AMIDOTRANSFERASE DUG3-RELATED"/>
    <property type="match status" value="1"/>
</dbReference>
<dbReference type="GO" id="GO:0008242">
    <property type="term" value="F:omega peptidase activity"/>
    <property type="evidence" value="ECO:0007669"/>
    <property type="project" value="TreeGrafter"/>
</dbReference>
<organism evidence="3 4">
    <name type="scientific">Lentinula edodes</name>
    <name type="common">Shiitake mushroom</name>
    <name type="synonym">Lentinus edodes</name>
    <dbReference type="NCBI Taxonomy" id="5353"/>
    <lineage>
        <taxon>Eukaryota</taxon>
        <taxon>Fungi</taxon>
        <taxon>Dikarya</taxon>
        <taxon>Basidiomycota</taxon>
        <taxon>Agaricomycotina</taxon>
        <taxon>Agaricomycetes</taxon>
        <taxon>Agaricomycetidae</taxon>
        <taxon>Agaricales</taxon>
        <taxon>Marasmiineae</taxon>
        <taxon>Omphalotaceae</taxon>
        <taxon>Lentinula</taxon>
    </lineage>
</organism>
<keyword evidence="4" id="KW-1185">Reference proteome</keyword>
<dbReference type="CDD" id="cd01908">
    <property type="entry name" value="YafJ"/>
    <property type="match status" value="1"/>
</dbReference>
<dbReference type="PANTHER" id="PTHR43187:SF1">
    <property type="entry name" value="GLUTAMINE AMIDOTRANSFERASE DUG3-RELATED"/>
    <property type="match status" value="1"/>
</dbReference>
<evidence type="ECO:0000313" key="3">
    <source>
        <dbReference type="EMBL" id="GAW03516.1"/>
    </source>
</evidence>
<name>A0A1Q3E8L3_LENED</name>
<evidence type="ECO:0000259" key="2">
    <source>
        <dbReference type="PROSITE" id="PS51278"/>
    </source>
</evidence>
<feature type="compositionally biased region" description="Polar residues" evidence="1">
    <location>
        <begin position="494"/>
        <end position="505"/>
    </location>
</feature>
<feature type="region of interest" description="Disordered" evidence="1">
    <location>
        <begin position="448"/>
        <end position="527"/>
    </location>
</feature>
<keyword evidence="3" id="KW-0378">Hydrolase</keyword>
<comment type="caution">
    <text evidence="3">The sequence shown here is derived from an EMBL/GenBank/DDBJ whole genome shotgun (WGS) entry which is preliminary data.</text>
</comment>
<protein>
    <submittedName>
        <fullName evidence="3">N-terminal nucleophile aminohydrolase</fullName>
    </submittedName>
</protein>
<dbReference type="EMBL" id="BDGU01000149">
    <property type="protein sequence ID" value="GAW03516.1"/>
    <property type="molecule type" value="Genomic_DNA"/>
</dbReference>
<dbReference type="InterPro" id="IPR029055">
    <property type="entry name" value="Ntn_hydrolases_N"/>
</dbReference>
<sequence>MCRWIVYVGEQSLMLEDLLVRPDHSIVKQVNNRFLPGLYYGLEDDDKAELEIQATWINVHGFGVGWYTDTLAEFDPSVKGMQPAQFRTIAPISTDLAFSQLCAHTASKCTLAHIRDASFPPVVEVNNHPFIFGKYAFMHNGSVADFAPIRFDVMRRIAELQSTVQTLALASSVPNSNYVFNIRGNTDTEHLATLYFAHLDLIKAGIRSAPRRGPGGFEIPFDTDSTDALLLALVNTIADLHKIQRRHKTGPFTPGNVRAGNKLNLCITDSGNQMLVCRWRDAKEGFPPSLYLSLTAGEKLNRKYFPVLPSPKISEDINNTDVKIDSVRELVQRYQDLPPSQQGRHVIVGSEPCTEYVDDWGLFDQNQCVIVDENHKLKIINLAKFFREGREHEFKRYHFDNVFDQISNSESNAPTPVIGVPTQPIDLPDSKLAPLTIKIPALNSLRRAGSGIPPAAKSEEDKGEEEDEEETEKEEEEKEEEENDDDLEEVQIILNPSESEGNASLISAKDLEIGQSINSKGGASFKY</sequence>
<dbReference type="GO" id="GO:0006751">
    <property type="term" value="P:glutathione catabolic process"/>
    <property type="evidence" value="ECO:0007669"/>
    <property type="project" value="TreeGrafter"/>
</dbReference>
<dbReference type="AlphaFoldDB" id="A0A1Q3E8L3"/>
<feature type="compositionally biased region" description="Acidic residues" evidence="1">
    <location>
        <begin position="461"/>
        <end position="489"/>
    </location>
</feature>
<reference evidence="3 4" key="2">
    <citation type="submission" date="2017-02" db="EMBL/GenBank/DDBJ databases">
        <title>A genome survey and senescence transcriptome analysis in Lentinula edodes.</title>
        <authorList>
            <person name="Sakamoto Y."/>
            <person name="Nakade K."/>
            <person name="Sato S."/>
            <person name="Yoshida Y."/>
            <person name="Miyazaki K."/>
            <person name="Natsume S."/>
            <person name="Konno N."/>
        </authorList>
    </citation>
    <scope>NUCLEOTIDE SEQUENCE [LARGE SCALE GENOMIC DNA]</scope>
    <source>
        <strain evidence="3 4">NBRC 111202</strain>
    </source>
</reference>
<dbReference type="Gene3D" id="3.60.20.10">
    <property type="entry name" value="Glutamine Phosphoribosylpyrophosphate, subunit 1, domain 1"/>
    <property type="match status" value="1"/>
</dbReference>
<dbReference type="STRING" id="5353.A0A1Q3E8L3"/>
<accession>A0A1Q3E8L3</accession>
<dbReference type="GO" id="GO:0005737">
    <property type="term" value="C:cytoplasm"/>
    <property type="evidence" value="ECO:0007669"/>
    <property type="project" value="TreeGrafter"/>
</dbReference>
<dbReference type="Proteomes" id="UP000188533">
    <property type="component" value="Unassembled WGS sequence"/>
</dbReference>
<dbReference type="GO" id="GO:0061672">
    <property type="term" value="C:glutathione hydrolase complex"/>
    <property type="evidence" value="ECO:0007669"/>
    <property type="project" value="TreeGrafter"/>
</dbReference>
<evidence type="ECO:0000313" key="4">
    <source>
        <dbReference type="Proteomes" id="UP000188533"/>
    </source>
</evidence>
<feature type="domain" description="Glutamine amidotransferase type-2" evidence="2">
    <location>
        <begin position="2"/>
        <end position="297"/>
    </location>
</feature>
<reference evidence="3 4" key="1">
    <citation type="submission" date="2016-08" db="EMBL/GenBank/DDBJ databases">
        <authorList>
            <consortium name="Lentinula edodes genome sequencing consortium"/>
            <person name="Sakamoto Y."/>
            <person name="Nakade K."/>
            <person name="Sato S."/>
            <person name="Yoshida Y."/>
            <person name="Miyazaki K."/>
            <person name="Natsume S."/>
            <person name="Konno N."/>
        </authorList>
    </citation>
    <scope>NUCLEOTIDE SEQUENCE [LARGE SCALE GENOMIC DNA]</scope>
    <source>
        <strain evidence="3 4">NBRC 111202</strain>
    </source>
</reference>
<gene>
    <name evidence="3" type="ORF">LENED_005246</name>
</gene>
<evidence type="ECO:0000256" key="1">
    <source>
        <dbReference type="SAM" id="MobiDB-lite"/>
    </source>
</evidence>
<dbReference type="PROSITE" id="PS51278">
    <property type="entry name" value="GATASE_TYPE_2"/>
    <property type="match status" value="1"/>
</dbReference>
<proteinExistence type="predicted"/>
<dbReference type="InterPro" id="IPR017932">
    <property type="entry name" value="GATase_2_dom"/>
</dbReference>